<reference evidence="2 3" key="1">
    <citation type="submission" date="2021-01" db="EMBL/GenBank/DDBJ databases">
        <title>Actinoplanes sp. nov. LDG1-01 isolated from lichen.</title>
        <authorList>
            <person name="Saeng-In P."/>
            <person name="Phongsopitanun W."/>
            <person name="Kanchanasin P."/>
            <person name="Yuki M."/>
            <person name="Kudo T."/>
            <person name="Ohkuma M."/>
            <person name="Tanasupawat S."/>
        </authorList>
    </citation>
    <scope>NUCLEOTIDE SEQUENCE [LARGE SCALE GENOMIC DNA]</scope>
    <source>
        <strain evidence="2 3">LDG1-01</strain>
    </source>
</reference>
<evidence type="ECO:0000313" key="3">
    <source>
        <dbReference type="Proteomes" id="UP000598996"/>
    </source>
</evidence>
<keyword evidence="1" id="KW-0472">Membrane</keyword>
<proteinExistence type="predicted"/>
<name>A0ABS1W374_9ACTN</name>
<evidence type="ECO:0000313" key="2">
    <source>
        <dbReference type="EMBL" id="MBL7261191.1"/>
    </source>
</evidence>
<accession>A0ABS1W374</accession>
<protein>
    <submittedName>
        <fullName evidence="2">Uncharacterized protein</fullName>
    </submittedName>
</protein>
<organism evidence="2 3">
    <name type="scientific">Paractinoplanes lichenicola</name>
    <dbReference type="NCBI Taxonomy" id="2802976"/>
    <lineage>
        <taxon>Bacteria</taxon>
        <taxon>Bacillati</taxon>
        <taxon>Actinomycetota</taxon>
        <taxon>Actinomycetes</taxon>
        <taxon>Micromonosporales</taxon>
        <taxon>Micromonosporaceae</taxon>
        <taxon>Paractinoplanes</taxon>
    </lineage>
</organism>
<gene>
    <name evidence="2" type="ORF">JKJ07_43595</name>
</gene>
<keyword evidence="1" id="KW-1133">Transmembrane helix</keyword>
<sequence>MNVVAEMLLNDPAPAAIWATLIVLTFPALLVLGSPEAMRHPGRMLRDVLATVRAALSSSSAPAPDPSGEQRWAAEVRVAADRAAISAQRWQELWEQAETTMTAAYESWLDADERLRRATLAARWGTPWSVRTCEEYAARERFLHNAVSAACARGDLPAEALADATAGRNGWDARLHPVDQELVIAKATAAYRRHCYEVAATAERTAWHDVDLARRASSSLNREAEVATLPAEVHSPATVTATIRPVAVPAL</sequence>
<keyword evidence="1" id="KW-0812">Transmembrane</keyword>
<comment type="caution">
    <text evidence="2">The sequence shown here is derived from an EMBL/GenBank/DDBJ whole genome shotgun (WGS) entry which is preliminary data.</text>
</comment>
<feature type="transmembrane region" description="Helical" evidence="1">
    <location>
        <begin position="15"/>
        <end position="34"/>
    </location>
</feature>
<dbReference type="RefSeq" id="WP_202997897.1">
    <property type="nucleotide sequence ID" value="NZ_JAENHO010000017.1"/>
</dbReference>
<evidence type="ECO:0000256" key="1">
    <source>
        <dbReference type="SAM" id="Phobius"/>
    </source>
</evidence>
<dbReference type="Proteomes" id="UP000598996">
    <property type="component" value="Unassembled WGS sequence"/>
</dbReference>
<dbReference type="EMBL" id="JAENHO010000017">
    <property type="protein sequence ID" value="MBL7261191.1"/>
    <property type="molecule type" value="Genomic_DNA"/>
</dbReference>
<keyword evidence="3" id="KW-1185">Reference proteome</keyword>